<sequence>MSGSRCKSKSGDNQIRASTIVDFVCDTSVFGSGVPRLVAQLPPGDDEDACAFFLEWRSHVACPTNEPGGALGFFAFLFFTIISLALLYLVAGTLYNRFVLRLRGIDQIPKFSVESMKYHAAEAYDWIKDLTHGAGAHAQSYGGGYDRMPNDNLNAPFGLGSGGSFQRSAPSTGGINPVSHQTQVSGLSQREEGDSFVRPQLSRPTTGAAGVSRTDINPASHQAQVAQPPSQSLVDHHQSPPIPAVAPEPLKKEKHRPKAFDLESSLQEREFMLGDDEDEDDVGSSRPTAAPLPSRAAPDSTAGAAGGDAGAEDITALRGRDLGADGVTRL</sequence>
<evidence type="ECO:0000256" key="2">
    <source>
        <dbReference type="SAM" id="MobiDB-lite"/>
    </source>
</evidence>
<dbReference type="InterPro" id="IPR028927">
    <property type="entry name" value="Man-6-P_rcpt"/>
</dbReference>
<dbReference type="SUPFAM" id="SSF50911">
    <property type="entry name" value="Mannose 6-phosphate receptor domain"/>
    <property type="match status" value="1"/>
</dbReference>
<keyword evidence="5" id="KW-1185">Reference proteome</keyword>
<feature type="transmembrane region" description="Helical" evidence="3">
    <location>
        <begin position="73"/>
        <end position="95"/>
    </location>
</feature>
<dbReference type="GO" id="GO:0007034">
    <property type="term" value="P:vacuolar transport"/>
    <property type="evidence" value="ECO:0007669"/>
    <property type="project" value="TreeGrafter"/>
</dbReference>
<feature type="region of interest" description="Disordered" evidence="2">
    <location>
        <begin position="156"/>
        <end position="330"/>
    </location>
</feature>
<keyword evidence="1" id="KW-0325">Glycoprotein</keyword>
<keyword evidence="3" id="KW-0812">Transmembrane</keyword>
<reference evidence="4" key="1">
    <citation type="submission" date="2020-07" db="EMBL/GenBank/DDBJ databases">
        <authorList>
            <person name="Nieuwenhuis M."/>
            <person name="Van De Peppel L.J.J."/>
        </authorList>
    </citation>
    <scope>NUCLEOTIDE SEQUENCE</scope>
    <source>
        <strain evidence="4">AP01</strain>
        <tissue evidence="4">Mycelium</tissue>
    </source>
</reference>
<evidence type="ECO:0000313" key="4">
    <source>
        <dbReference type="EMBL" id="KAG5644975.1"/>
    </source>
</evidence>
<feature type="compositionally biased region" description="Basic and acidic residues" evidence="2">
    <location>
        <begin position="258"/>
        <end position="272"/>
    </location>
</feature>
<evidence type="ECO:0008006" key="6">
    <source>
        <dbReference type="Google" id="ProtNLM"/>
    </source>
</evidence>
<dbReference type="Gene3D" id="2.70.130.10">
    <property type="entry name" value="Mannose-6-phosphate receptor binding domain"/>
    <property type="match status" value="1"/>
</dbReference>
<dbReference type="PANTHER" id="PTHR15071:SF0">
    <property type="entry name" value="MANNOSE 6-PHOSPHATE RECEPTOR-LIKE PROTEIN 1"/>
    <property type="match status" value="1"/>
</dbReference>
<organism evidence="4 5">
    <name type="scientific">Asterophora parasitica</name>
    <dbReference type="NCBI Taxonomy" id="117018"/>
    <lineage>
        <taxon>Eukaryota</taxon>
        <taxon>Fungi</taxon>
        <taxon>Dikarya</taxon>
        <taxon>Basidiomycota</taxon>
        <taxon>Agaricomycotina</taxon>
        <taxon>Agaricomycetes</taxon>
        <taxon>Agaricomycetidae</taxon>
        <taxon>Agaricales</taxon>
        <taxon>Tricholomatineae</taxon>
        <taxon>Lyophyllaceae</taxon>
        <taxon>Asterophora</taxon>
    </lineage>
</organism>
<dbReference type="PANTHER" id="PTHR15071">
    <property type="entry name" value="MANNOSE-6-PHOSPHATE RECEPTOR FAMILY MEMBER"/>
    <property type="match status" value="1"/>
</dbReference>
<keyword evidence="3" id="KW-0472">Membrane</keyword>
<dbReference type="Proteomes" id="UP000775547">
    <property type="component" value="Unassembled WGS sequence"/>
</dbReference>
<evidence type="ECO:0000256" key="3">
    <source>
        <dbReference type="SAM" id="Phobius"/>
    </source>
</evidence>
<feature type="compositionally biased region" description="Polar residues" evidence="2">
    <location>
        <begin position="164"/>
        <end position="188"/>
    </location>
</feature>
<feature type="compositionally biased region" description="Acidic residues" evidence="2">
    <location>
        <begin position="273"/>
        <end position="282"/>
    </location>
</feature>
<dbReference type="OrthoDB" id="4504960at2759"/>
<dbReference type="AlphaFoldDB" id="A0A9P7G908"/>
<accession>A0A9P7G908</accession>
<gene>
    <name evidence="4" type="ORF">DXG03_007347</name>
</gene>
<protein>
    <recommendedName>
        <fullName evidence="6">Autophagy-related protein 27</fullName>
    </recommendedName>
</protein>
<comment type="caution">
    <text evidence="4">The sequence shown here is derived from an EMBL/GenBank/DDBJ whole genome shotgun (WGS) entry which is preliminary data.</text>
</comment>
<keyword evidence="3" id="KW-1133">Transmembrane helix</keyword>
<dbReference type="InterPro" id="IPR009011">
    <property type="entry name" value="Man6P_isomerase_rcpt-bd_dom_sf"/>
</dbReference>
<evidence type="ECO:0000313" key="5">
    <source>
        <dbReference type="Proteomes" id="UP000775547"/>
    </source>
</evidence>
<reference evidence="4" key="2">
    <citation type="submission" date="2021-10" db="EMBL/GenBank/DDBJ databases">
        <title>Phylogenomics reveals ancestral predisposition of the termite-cultivated fungus Termitomyces towards a domesticated lifestyle.</title>
        <authorList>
            <person name="Auxier B."/>
            <person name="Grum-Grzhimaylo A."/>
            <person name="Cardenas M.E."/>
            <person name="Lodge J.D."/>
            <person name="Laessoe T."/>
            <person name="Pedersen O."/>
            <person name="Smith M.E."/>
            <person name="Kuyper T.W."/>
            <person name="Franco-Molano E.A."/>
            <person name="Baroni T.J."/>
            <person name="Aanen D.K."/>
        </authorList>
    </citation>
    <scope>NUCLEOTIDE SEQUENCE</scope>
    <source>
        <strain evidence="4">AP01</strain>
        <tissue evidence="4">Mycelium</tissue>
    </source>
</reference>
<feature type="compositionally biased region" description="Polar residues" evidence="2">
    <location>
        <begin position="214"/>
        <end position="233"/>
    </location>
</feature>
<dbReference type="EMBL" id="JABCKV010000053">
    <property type="protein sequence ID" value="KAG5644975.1"/>
    <property type="molecule type" value="Genomic_DNA"/>
</dbReference>
<dbReference type="Pfam" id="PF02157">
    <property type="entry name" value="Man-6-P_recep"/>
    <property type="match status" value="1"/>
</dbReference>
<dbReference type="GO" id="GO:0005770">
    <property type="term" value="C:late endosome"/>
    <property type="evidence" value="ECO:0007669"/>
    <property type="project" value="TreeGrafter"/>
</dbReference>
<name>A0A9P7G908_9AGAR</name>
<evidence type="ECO:0000256" key="1">
    <source>
        <dbReference type="ARBA" id="ARBA00023180"/>
    </source>
</evidence>
<dbReference type="GO" id="GO:0000139">
    <property type="term" value="C:Golgi membrane"/>
    <property type="evidence" value="ECO:0007669"/>
    <property type="project" value="UniProtKB-SubCell"/>
</dbReference>
<proteinExistence type="predicted"/>